<feature type="transmembrane region" description="Helical" evidence="2">
    <location>
        <begin position="153"/>
        <end position="175"/>
    </location>
</feature>
<feature type="transmembrane region" description="Helical" evidence="2">
    <location>
        <begin position="50"/>
        <end position="70"/>
    </location>
</feature>
<feature type="transmembrane region" description="Helical" evidence="2">
    <location>
        <begin position="115"/>
        <end position="133"/>
    </location>
</feature>
<evidence type="ECO:0000313" key="4">
    <source>
        <dbReference type="Proteomes" id="UP000238375"/>
    </source>
</evidence>
<feature type="transmembrane region" description="Helical" evidence="2">
    <location>
        <begin position="267"/>
        <end position="287"/>
    </location>
</feature>
<keyword evidence="2" id="KW-0472">Membrane</keyword>
<sequence>MNRAYNQTWIRNRDVLQQADRWHRQGLLTDAQQATVQATYSVGFLQTNSFLEIGLFLFTTVVILAVYLLVLPFASAIENDRLVYGLVNAGFGVAVGVVGAVLINKRKLYRNGVDNAFVVLATGFVAFGLNQFIPEGISLSTHCLLTLPLLLLVFWYYGDTLIALLAVLTFYALIYDLTLHTDTGRGLLPYTLMLASLALYAVSTWLLRLEKTTYYLDGLHLGQWMGLSMVLGSSNYYVVRELNGVLADSVRQLDDLQNQPLRAPGTLALPGLFWVLTFSLPLFYLWLGTTRRDRMLLILGLTGLTGAFATLHSYWHLVPTNAALTLGGFILIGLAVLGIRHLRTPANGFTDAPDDDSNDITGPVPTVLAALQTSQTMPPTDQPGIRFGGGKLGGGGAGESY</sequence>
<feature type="transmembrane region" description="Helical" evidence="2">
    <location>
        <begin position="296"/>
        <end position="315"/>
    </location>
</feature>
<dbReference type="AlphaFoldDB" id="A0A2T0SCJ4"/>
<reference evidence="3 4" key="1">
    <citation type="submission" date="2018-03" db="EMBL/GenBank/DDBJ databases">
        <title>Genomic Encyclopedia of Archaeal and Bacterial Type Strains, Phase II (KMG-II): from individual species to whole genera.</title>
        <authorList>
            <person name="Goeker M."/>
        </authorList>
    </citation>
    <scope>NUCLEOTIDE SEQUENCE [LARGE SCALE GENOMIC DNA]</scope>
    <source>
        <strain evidence="3 4">DSM 28354</strain>
    </source>
</reference>
<evidence type="ECO:0000256" key="1">
    <source>
        <dbReference type="SAM" id="MobiDB-lite"/>
    </source>
</evidence>
<comment type="caution">
    <text evidence="3">The sequence shown here is derived from an EMBL/GenBank/DDBJ whole genome shotgun (WGS) entry which is preliminary data.</text>
</comment>
<keyword evidence="4" id="KW-1185">Reference proteome</keyword>
<gene>
    <name evidence="3" type="ORF">CLV58_1236</name>
</gene>
<name>A0A2T0SCJ4_9BACT</name>
<feature type="transmembrane region" description="Helical" evidence="2">
    <location>
        <begin position="187"/>
        <end position="207"/>
    </location>
</feature>
<organism evidence="3 4">
    <name type="scientific">Spirosoma oryzae</name>
    <dbReference type="NCBI Taxonomy" id="1469603"/>
    <lineage>
        <taxon>Bacteria</taxon>
        <taxon>Pseudomonadati</taxon>
        <taxon>Bacteroidota</taxon>
        <taxon>Cytophagia</taxon>
        <taxon>Cytophagales</taxon>
        <taxon>Cytophagaceae</taxon>
        <taxon>Spirosoma</taxon>
    </lineage>
</organism>
<dbReference type="Proteomes" id="UP000238375">
    <property type="component" value="Unassembled WGS sequence"/>
</dbReference>
<keyword evidence="2" id="KW-0812">Transmembrane</keyword>
<accession>A0A2T0SCJ4</accession>
<keyword evidence="2" id="KW-1133">Transmembrane helix</keyword>
<dbReference type="RefSeq" id="WP_106139887.1">
    <property type="nucleotide sequence ID" value="NZ_PVTE01000023.1"/>
</dbReference>
<feature type="region of interest" description="Disordered" evidence="1">
    <location>
        <begin position="375"/>
        <end position="401"/>
    </location>
</feature>
<dbReference type="EMBL" id="PVTE01000023">
    <property type="protein sequence ID" value="PRY31043.1"/>
    <property type="molecule type" value="Genomic_DNA"/>
</dbReference>
<proteinExistence type="predicted"/>
<feature type="compositionally biased region" description="Gly residues" evidence="1">
    <location>
        <begin position="386"/>
        <end position="401"/>
    </location>
</feature>
<feature type="transmembrane region" description="Helical" evidence="2">
    <location>
        <begin position="82"/>
        <end position="103"/>
    </location>
</feature>
<evidence type="ECO:0008006" key="5">
    <source>
        <dbReference type="Google" id="ProtNLM"/>
    </source>
</evidence>
<feature type="transmembrane region" description="Helical" evidence="2">
    <location>
        <begin position="321"/>
        <end position="339"/>
    </location>
</feature>
<evidence type="ECO:0000256" key="2">
    <source>
        <dbReference type="SAM" id="Phobius"/>
    </source>
</evidence>
<protein>
    <recommendedName>
        <fullName evidence="5">Membrane protein DUF2157</fullName>
    </recommendedName>
</protein>
<dbReference type="OrthoDB" id="660047at2"/>
<evidence type="ECO:0000313" key="3">
    <source>
        <dbReference type="EMBL" id="PRY31043.1"/>
    </source>
</evidence>